<dbReference type="PANTHER" id="PTHR24198:SF165">
    <property type="entry name" value="ANKYRIN REPEAT-CONTAINING PROTEIN-RELATED"/>
    <property type="match status" value="1"/>
</dbReference>
<feature type="repeat" description="ANK" evidence="3">
    <location>
        <begin position="356"/>
        <end position="380"/>
    </location>
</feature>
<evidence type="ECO:0000256" key="1">
    <source>
        <dbReference type="ARBA" id="ARBA00022737"/>
    </source>
</evidence>
<dbReference type="Pfam" id="PF12796">
    <property type="entry name" value="Ank_2"/>
    <property type="match status" value="1"/>
</dbReference>
<dbReference type="PROSITE" id="PS50088">
    <property type="entry name" value="ANK_REPEAT"/>
    <property type="match status" value="1"/>
</dbReference>
<dbReference type="PANTHER" id="PTHR24198">
    <property type="entry name" value="ANKYRIN REPEAT AND PROTEIN KINASE DOMAIN-CONTAINING PROTEIN"/>
    <property type="match status" value="1"/>
</dbReference>
<dbReference type="SMART" id="SM00248">
    <property type="entry name" value="ANK"/>
    <property type="match status" value="7"/>
</dbReference>
<reference evidence="5 6" key="1">
    <citation type="submission" date="2017-04" db="EMBL/GenBank/DDBJ databases">
        <title>Draft genome sequence of Tuber borchii Vittad., a whitish edible truffle.</title>
        <authorList>
            <consortium name="DOE Joint Genome Institute"/>
            <person name="Murat C."/>
            <person name="Kuo A."/>
            <person name="Barry K.W."/>
            <person name="Clum A."/>
            <person name="Dockter R.B."/>
            <person name="Fauchery L."/>
            <person name="Iotti M."/>
            <person name="Kohler A."/>
            <person name="Labutti K."/>
            <person name="Lindquist E.A."/>
            <person name="Lipzen A."/>
            <person name="Ohm R.A."/>
            <person name="Wang M."/>
            <person name="Grigoriev I.V."/>
            <person name="Zambonelli A."/>
            <person name="Martin F.M."/>
        </authorList>
    </citation>
    <scope>NUCLEOTIDE SEQUENCE [LARGE SCALE GENOMIC DNA]</scope>
    <source>
        <strain evidence="5 6">Tbo3840</strain>
    </source>
</reference>
<accession>A0A2T7A0S9</accession>
<proteinExistence type="predicted"/>
<keyword evidence="6" id="KW-1185">Reference proteome</keyword>
<dbReference type="EMBL" id="NESQ01000046">
    <property type="protein sequence ID" value="PUU81342.1"/>
    <property type="molecule type" value="Genomic_DNA"/>
</dbReference>
<dbReference type="Proteomes" id="UP000244722">
    <property type="component" value="Unassembled WGS sequence"/>
</dbReference>
<organism evidence="5 6">
    <name type="scientific">Tuber borchii</name>
    <name type="common">White truffle</name>
    <dbReference type="NCBI Taxonomy" id="42251"/>
    <lineage>
        <taxon>Eukaryota</taxon>
        <taxon>Fungi</taxon>
        <taxon>Dikarya</taxon>
        <taxon>Ascomycota</taxon>
        <taxon>Pezizomycotina</taxon>
        <taxon>Pezizomycetes</taxon>
        <taxon>Pezizales</taxon>
        <taxon>Tuberaceae</taxon>
        <taxon>Tuber</taxon>
    </lineage>
</organism>
<dbReference type="OrthoDB" id="366390at2759"/>
<dbReference type="PROSITE" id="PS50297">
    <property type="entry name" value="ANK_REP_REGION"/>
    <property type="match status" value="1"/>
</dbReference>
<keyword evidence="2 3" id="KW-0040">ANK repeat</keyword>
<dbReference type="CDD" id="cd09917">
    <property type="entry name" value="F-box_SF"/>
    <property type="match status" value="1"/>
</dbReference>
<dbReference type="AlphaFoldDB" id="A0A2T7A0S9"/>
<name>A0A2T7A0S9_TUBBO</name>
<evidence type="ECO:0000313" key="5">
    <source>
        <dbReference type="EMBL" id="PUU81342.1"/>
    </source>
</evidence>
<dbReference type="InterPro" id="IPR002110">
    <property type="entry name" value="Ankyrin_rpt"/>
</dbReference>
<feature type="domain" description="F-box" evidence="4">
    <location>
        <begin position="102"/>
        <end position="150"/>
    </location>
</feature>
<dbReference type="STRING" id="42251.A0A2T7A0S9"/>
<evidence type="ECO:0000256" key="3">
    <source>
        <dbReference type="PROSITE-ProRule" id="PRU00023"/>
    </source>
</evidence>
<dbReference type="Gene3D" id="1.25.40.20">
    <property type="entry name" value="Ankyrin repeat-containing domain"/>
    <property type="match status" value="1"/>
</dbReference>
<dbReference type="InterPro" id="IPR001810">
    <property type="entry name" value="F-box_dom"/>
</dbReference>
<comment type="caution">
    <text evidence="5">The sequence shown here is derived from an EMBL/GenBank/DDBJ whole genome shotgun (WGS) entry which is preliminary data.</text>
</comment>
<sequence length="416" mass="45852">MNADTRGQPLREIFICIYLHSRAISPAEGCTVGNILPRGIPLRRNQDSMLPPPFPLTSRSLAKSWLTSPVCLSCSVSATSSPDTQDAYNTHSTNTSGDADTIMKLLELPNEVLLLVAGFVPPPSLLSLIRANRFTHALLSPLLINNFRNNRALCEEYGLKALYFVAERGNKATVKRLLERGLLKYVGDGTLLNSAVVTQPDAVLRTLLDCGVAVNTRDSDKRTPLSIVTRMGRLGALKMLLERPDTDVNVEDQKRESPIRHLVRKGDEATLRALLQHKRVDVNRLSKSGWAPIHDAINKKIHVVLHMLIQDPRMNVNSAGLGGWTALHLAIRMHNEEAFHLILGHPDIDVNAQDTDGCTPLHVAVHWGSERIVRVLARRGDVRFGITNALGRTPFQAVVNSGQEKLVALFPPAARI</sequence>
<protein>
    <submittedName>
        <fullName evidence="5">Ankyrin repeat-containing domain protein</fullName>
    </submittedName>
</protein>
<dbReference type="InterPro" id="IPR036770">
    <property type="entry name" value="Ankyrin_rpt-contain_sf"/>
</dbReference>
<evidence type="ECO:0000256" key="2">
    <source>
        <dbReference type="ARBA" id="ARBA00023043"/>
    </source>
</evidence>
<dbReference type="PROSITE" id="PS50181">
    <property type="entry name" value="FBOX"/>
    <property type="match status" value="1"/>
</dbReference>
<dbReference type="SUPFAM" id="SSF48403">
    <property type="entry name" value="Ankyrin repeat"/>
    <property type="match status" value="1"/>
</dbReference>
<evidence type="ECO:0000313" key="6">
    <source>
        <dbReference type="Proteomes" id="UP000244722"/>
    </source>
</evidence>
<evidence type="ECO:0000259" key="4">
    <source>
        <dbReference type="PROSITE" id="PS50181"/>
    </source>
</evidence>
<keyword evidence="1" id="KW-0677">Repeat</keyword>
<gene>
    <name evidence="5" type="ORF">B9Z19DRAFT_1077293</name>
</gene>